<dbReference type="InterPro" id="IPR005162">
    <property type="entry name" value="Retrotrans_gag_dom"/>
</dbReference>
<evidence type="ECO:0000313" key="3">
    <source>
        <dbReference type="EMBL" id="MQL91945.1"/>
    </source>
</evidence>
<reference evidence="3" key="1">
    <citation type="submission" date="2017-07" db="EMBL/GenBank/DDBJ databases">
        <title>Taro Niue Genome Assembly and Annotation.</title>
        <authorList>
            <person name="Atibalentja N."/>
            <person name="Keating K."/>
            <person name="Fields C.J."/>
        </authorList>
    </citation>
    <scope>NUCLEOTIDE SEQUENCE</scope>
    <source>
        <strain evidence="3">Niue_2</strain>
        <tissue evidence="3">Leaf</tissue>
    </source>
</reference>
<evidence type="ECO:0000256" key="1">
    <source>
        <dbReference type="SAM" id="MobiDB-lite"/>
    </source>
</evidence>
<evidence type="ECO:0000259" key="2">
    <source>
        <dbReference type="Pfam" id="PF03732"/>
    </source>
</evidence>
<dbReference type="AlphaFoldDB" id="A0A843V7T9"/>
<dbReference type="PANTHER" id="PTHR33223">
    <property type="entry name" value="CCHC-TYPE DOMAIN-CONTAINING PROTEIN"/>
    <property type="match status" value="1"/>
</dbReference>
<keyword evidence="4" id="KW-1185">Reference proteome</keyword>
<name>A0A843V7T9_COLES</name>
<proteinExistence type="predicted"/>
<dbReference type="PANTHER" id="PTHR33223:SF10">
    <property type="entry name" value="AMINOTRANSFERASE-LIKE PLANT MOBILE DOMAIN-CONTAINING PROTEIN"/>
    <property type="match status" value="1"/>
</dbReference>
<feature type="compositionally biased region" description="Basic and acidic residues" evidence="1">
    <location>
        <begin position="437"/>
        <end position="450"/>
    </location>
</feature>
<dbReference type="OrthoDB" id="675927at2759"/>
<dbReference type="Proteomes" id="UP000652761">
    <property type="component" value="Unassembled WGS sequence"/>
</dbReference>
<evidence type="ECO:0000313" key="4">
    <source>
        <dbReference type="Proteomes" id="UP000652761"/>
    </source>
</evidence>
<feature type="region of interest" description="Disordered" evidence="1">
    <location>
        <begin position="407"/>
        <end position="462"/>
    </location>
</feature>
<organism evidence="3 4">
    <name type="scientific">Colocasia esculenta</name>
    <name type="common">Wild taro</name>
    <name type="synonym">Arum esculentum</name>
    <dbReference type="NCBI Taxonomy" id="4460"/>
    <lineage>
        <taxon>Eukaryota</taxon>
        <taxon>Viridiplantae</taxon>
        <taxon>Streptophyta</taxon>
        <taxon>Embryophyta</taxon>
        <taxon>Tracheophyta</taxon>
        <taxon>Spermatophyta</taxon>
        <taxon>Magnoliopsida</taxon>
        <taxon>Liliopsida</taxon>
        <taxon>Araceae</taxon>
        <taxon>Aroideae</taxon>
        <taxon>Colocasieae</taxon>
        <taxon>Colocasia</taxon>
    </lineage>
</organism>
<feature type="region of interest" description="Disordered" evidence="1">
    <location>
        <begin position="163"/>
        <end position="196"/>
    </location>
</feature>
<dbReference type="Pfam" id="PF03732">
    <property type="entry name" value="Retrotrans_gag"/>
    <property type="match status" value="1"/>
</dbReference>
<accession>A0A843V7T9</accession>
<dbReference type="EMBL" id="NMUH01001395">
    <property type="protein sequence ID" value="MQL91945.1"/>
    <property type="molecule type" value="Genomic_DNA"/>
</dbReference>
<protein>
    <recommendedName>
        <fullName evidence="2">Retrotransposon gag domain-containing protein</fullName>
    </recommendedName>
</protein>
<comment type="caution">
    <text evidence="3">The sequence shown here is derived from an EMBL/GenBank/DDBJ whole genome shotgun (WGS) entry which is preliminary data.</text>
</comment>
<sequence length="462" mass="52227">MGGLAFDESYLLRYFATSLTGTAFQWYSRLRPNSIVNWADLQKKFIDRFQTAERKVSLAELCSLKQRKGETTLDFIKRWRDFSMTCDNPPTQEDVITICRRGLAAQISEKLLGTNIKGFDQLNSVVAEIEMFFADNPMQTPPKSKPGKERAVGKEANVVDFAPQSKGKKVMTSSAPSKKVEERPPPTSLPQRMSTPYSFKRDHTKMLFKLCMKNDLLTLPRLRRPSEADRVDEPNYCLYHRMLGHSIEDCYVFKNEVQKLIQSRLVTMREHLVDPPQPHAWDQSRQSANIIFLPTPSDTGTLPYLPASRTIGLPAANNPYIREWVDHSADVVTHTVNVIDPPEIYTPVAFTFPDPNMTEAGSSGEAPTWGKQPAMESATQEVSPYWAEFQELSPEIIKQTIDSTFQHQQDEAGWTTVAPRMRPSLAFPKRGGSQSRPAREDASRASKAAKELTPLEMARALK</sequence>
<feature type="domain" description="Retrotransposon gag" evidence="2">
    <location>
        <begin position="14"/>
        <end position="104"/>
    </location>
</feature>
<gene>
    <name evidence="3" type="ORF">Taro_024564</name>
</gene>